<protein>
    <recommendedName>
        <fullName evidence="9">ATP-dependent RNA helicase</fullName>
    </recommendedName>
</protein>
<evidence type="ECO:0008006" key="9">
    <source>
        <dbReference type="Google" id="ProtNLM"/>
    </source>
</evidence>
<dbReference type="InterPro" id="IPR014001">
    <property type="entry name" value="Helicase_ATP-bd"/>
</dbReference>
<dbReference type="CDD" id="cd17917">
    <property type="entry name" value="DEXHc_RHA-like"/>
    <property type="match status" value="1"/>
</dbReference>
<keyword evidence="1" id="KW-0547">Nucleotide-binding</keyword>
<dbReference type="SUPFAM" id="SSF52540">
    <property type="entry name" value="P-loop containing nucleoside triphosphate hydrolases"/>
    <property type="match status" value="1"/>
</dbReference>
<feature type="domain" description="Helicase C-terminal" evidence="6">
    <location>
        <begin position="225"/>
        <end position="400"/>
    </location>
</feature>
<dbReference type="PANTHER" id="PTHR18934:SF221">
    <property type="entry name" value="ATP-DEPENDENT RNA HELICASE DHX34-RELATED"/>
    <property type="match status" value="1"/>
</dbReference>
<dbReference type="PROSITE" id="PS51192">
    <property type="entry name" value="HELICASE_ATP_BIND_1"/>
    <property type="match status" value="1"/>
</dbReference>
<evidence type="ECO:0000256" key="3">
    <source>
        <dbReference type="ARBA" id="ARBA00022806"/>
    </source>
</evidence>
<evidence type="ECO:0000313" key="7">
    <source>
        <dbReference type="EMBL" id="CAK0865398.1"/>
    </source>
</evidence>
<evidence type="ECO:0000256" key="4">
    <source>
        <dbReference type="ARBA" id="ARBA00022840"/>
    </source>
</evidence>
<evidence type="ECO:0000256" key="1">
    <source>
        <dbReference type="ARBA" id="ARBA00022741"/>
    </source>
</evidence>
<dbReference type="Pfam" id="PF00271">
    <property type="entry name" value="Helicase_C"/>
    <property type="match status" value="1"/>
</dbReference>
<keyword evidence="2" id="KW-0378">Hydrolase</keyword>
<dbReference type="InterPro" id="IPR027417">
    <property type="entry name" value="P-loop_NTPase"/>
</dbReference>
<reference evidence="7" key="1">
    <citation type="submission" date="2023-10" db="EMBL/GenBank/DDBJ databases">
        <authorList>
            <person name="Chen Y."/>
            <person name="Shah S."/>
            <person name="Dougan E. K."/>
            <person name="Thang M."/>
            <person name="Chan C."/>
        </authorList>
    </citation>
    <scope>NUCLEOTIDE SEQUENCE [LARGE SCALE GENOMIC DNA]</scope>
</reference>
<gene>
    <name evidence="7" type="ORF">PCOR1329_LOCUS52927</name>
</gene>
<dbReference type="SMART" id="SM00487">
    <property type="entry name" value="DEXDc"/>
    <property type="match status" value="1"/>
</dbReference>
<proteinExistence type="predicted"/>
<keyword evidence="8" id="KW-1185">Reference proteome</keyword>
<accession>A0ABN9UYL7</accession>
<dbReference type="SMART" id="SM00490">
    <property type="entry name" value="HELICc"/>
    <property type="match status" value="1"/>
</dbReference>
<dbReference type="Gene3D" id="3.40.50.300">
    <property type="entry name" value="P-loop containing nucleotide triphosphate hydrolases"/>
    <property type="match status" value="2"/>
</dbReference>
<dbReference type="Pfam" id="PF00270">
    <property type="entry name" value="DEAD"/>
    <property type="match status" value="1"/>
</dbReference>
<comment type="caution">
    <text evidence="7">The sequence shown here is derived from an EMBL/GenBank/DDBJ whole genome shotgun (WGS) entry which is preliminary data.</text>
</comment>
<evidence type="ECO:0000256" key="2">
    <source>
        <dbReference type="ARBA" id="ARBA00022801"/>
    </source>
</evidence>
<sequence length="448" mass="50135">MQKVRKLQSVVRSLPVAAERRALCEAVRKHPAVLVVGETGCGKSTQVPQYLLEAGYRSILVTQPRRIAAASLARRVAQERLQGGGSQVAHQVRFDSTRSRNTRILFVTEGILLRLLEADLDAARFDVIVVDEVHERHLTVDLLLGILRGVIHERRPDLKLVLMSATLQRELFVDFFDLDAEAVVDVPGRCFPVETEHIQLPGEPETIRNDIVRRPKRRTEFDCEPYLQILKRLEAQTQADERGDVLVFLPGVFEIETLIAAIVEFSSRTKRWIALPLHSQLPLEQQEKVFDMAPPGVRKVVVSTNIAETSVTIDGIRFVIDSGKMKGMDVDAISSVRHLAERWVSQASAEQRKGRAGRTGPGRCYRLFSERLHGHLEAFVVPEIHRAALETPLLQVMALGFELPLFRFPESPRAEAVAMALRRLILMHAVVPLAAPEAEAQEEKTAGA</sequence>
<dbReference type="PANTHER" id="PTHR18934">
    <property type="entry name" value="ATP-DEPENDENT RNA HELICASE"/>
    <property type="match status" value="1"/>
</dbReference>
<keyword evidence="3" id="KW-0347">Helicase</keyword>
<evidence type="ECO:0000259" key="5">
    <source>
        <dbReference type="PROSITE" id="PS51192"/>
    </source>
</evidence>
<dbReference type="Proteomes" id="UP001189429">
    <property type="component" value="Unassembled WGS sequence"/>
</dbReference>
<dbReference type="CDD" id="cd18791">
    <property type="entry name" value="SF2_C_RHA"/>
    <property type="match status" value="1"/>
</dbReference>
<dbReference type="EMBL" id="CAUYUJ010016448">
    <property type="protein sequence ID" value="CAK0865398.1"/>
    <property type="molecule type" value="Genomic_DNA"/>
</dbReference>
<dbReference type="PROSITE" id="PS51194">
    <property type="entry name" value="HELICASE_CTER"/>
    <property type="match status" value="1"/>
</dbReference>
<dbReference type="InterPro" id="IPR001650">
    <property type="entry name" value="Helicase_C-like"/>
</dbReference>
<dbReference type="InterPro" id="IPR011545">
    <property type="entry name" value="DEAD/DEAH_box_helicase_dom"/>
</dbReference>
<organism evidence="7 8">
    <name type="scientific">Prorocentrum cordatum</name>
    <dbReference type="NCBI Taxonomy" id="2364126"/>
    <lineage>
        <taxon>Eukaryota</taxon>
        <taxon>Sar</taxon>
        <taxon>Alveolata</taxon>
        <taxon>Dinophyceae</taxon>
        <taxon>Prorocentrales</taxon>
        <taxon>Prorocentraceae</taxon>
        <taxon>Prorocentrum</taxon>
    </lineage>
</organism>
<evidence type="ECO:0000259" key="6">
    <source>
        <dbReference type="PROSITE" id="PS51194"/>
    </source>
</evidence>
<evidence type="ECO:0000313" key="8">
    <source>
        <dbReference type="Proteomes" id="UP001189429"/>
    </source>
</evidence>
<name>A0ABN9UYL7_9DINO</name>
<feature type="domain" description="Helicase ATP-binding" evidence="5">
    <location>
        <begin position="24"/>
        <end position="185"/>
    </location>
</feature>
<keyword evidence="4" id="KW-0067">ATP-binding</keyword>